<name>A0A4Y3KJT6_9CELL</name>
<feature type="transmembrane region" description="Helical" evidence="2">
    <location>
        <begin position="133"/>
        <end position="153"/>
    </location>
</feature>
<dbReference type="Pfam" id="PF07332">
    <property type="entry name" value="Phage_holin_3_6"/>
    <property type="match status" value="1"/>
</dbReference>
<dbReference type="AlphaFoldDB" id="A0A4Y3KJT6"/>
<proteinExistence type="predicted"/>
<organism evidence="3 4">
    <name type="scientific">Cellulomonas gelida</name>
    <dbReference type="NCBI Taxonomy" id="1712"/>
    <lineage>
        <taxon>Bacteria</taxon>
        <taxon>Bacillati</taxon>
        <taxon>Actinomycetota</taxon>
        <taxon>Actinomycetes</taxon>
        <taxon>Micrococcales</taxon>
        <taxon>Cellulomonadaceae</taxon>
        <taxon>Cellulomonas</taxon>
    </lineage>
</organism>
<dbReference type="EMBL" id="BJLQ01000013">
    <property type="protein sequence ID" value="GEA84287.1"/>
    <property type="molecule type" value="Genomic_DNA"/>
</dbReference>
<evidence type="ECO:0008006" key="5">
    <source>
        <dbReference type="Google" id="ProtNLM"/>
    </source>
</evidence>
<feature type="region of interest" description="Disordered" evidence="1">
    <location>
        <begin position="28"/>
        <end position="47"/>
    </location>
</feature>
<feature type="transmembrane region" description="Helical" evidence="2">
    <location>
        <begin position="101"/>
        <end position="127"/>
    </location>
</feature>
<evidence type="ECO:0000313" key="3">
    <source>
        <dbReference type="EMBL" id="GEA84287.1"/>
    </source>
</evidence>
<dbReference type="Proteomes" id="UP000320461">
    <property type="component" value="Unassembled WGS sequence"/>
</dbReference>
<evidence type="ECO:0000256" key="1">
    <source>
        <dbReference type="SAM" id="MobiDB-lite"/>
    </source>
</evidence>
<keyword evidence="2" id="KW-0812">Transmembrane</keyword>
<comment type="caution">
    <text evidence="3">The sequence shown here is derived from an EMBL/GenBank/DDBJ whole genome shotgun (WGS) entry which is preliminary data.</text>
</comment>
<protein>
    <recommendedName>
        <fullName evidence="5">Phage holin family protein</fullName>
    </recommendedName>
</protein>
<evidence type="ECO:0000313" key="4">
    <source>
        <dbReference type="Proteomes" id="UP000320461"/>
    </source>
</evidence>
<sequence>MRRASCAVAQFPPRRTCARPASRRPCLTRLATHPSPQEEPVTTDRGPERRRFLDRLTEPIAERAREKLGQAEDKVRSSIQAEIDAVGASVRARAVQVRPSAIAFASAALLTLFGLALFVTAAVMGLAHVVEPWLAALLVGAALLLVATGFAAWGRSHLPRTPAARITPIPESTHPAEELVHPWDN</sequence>
<keyword evidence="2" id="KW-1133">Transmembrane helix</keyword>
<dbReference type="InterPro" id="IPR009937">
    <property type="entry name" value="Phage_holin_3_6"/>
</dbReference>
<reference evidence="3 4" key="1">
    <citation type="submission" date="2019-06" db="EMBL/GenBank/DDBJ databases">
        <title>Whole genome shotgun sequence of Cellulomonas gelida NBRC 3748.</title>
        <authorList>
            <person name="Hosoyama A."/>
            <person name="Uohara A."/>
            <person name="Ohji S."/>
            <person name="Ichikawa N."/>
        </authorList>
    </citation>
    <scope>NUCLEOTIDE SEQUENCE [LARGE SCALE GENOMIC DNA]</scope>
    <source>
        <strain evidence="3 4">NBRC 3748</strain>
    </source>
</reference>
<accession>A0A4Y3KJT6</accession>
<keyword evidence="2" id="KW-0472">Membrane</keyword>
<evidence type="ECO:0000256" key="2">
    <source>
        <dbReference type="SAM" id="Phobius"/>
    </source>
</evidence>
<gene>
    <name evidence="3" type="ORF">CGE01nite_15380</name>
</gene>
<keyword evidence="4" id="KW-1185">Reference proteome</keyword>